<organism evidence="2 3">
    <name type="scientific">Flagellimonas ochracea</name>
    <dbReference type="NCBI Taxonomy" id="2696472"/>
    <lineage>
        <taxon>Bacteria</taxon>
        <taxon>Pseudomonadati</taxon>
        <taxon>Bacteroidota</taxon>
        <taxon>Flavobacteriia</taxon>
        <taxon>Flavobacteriales</taxon>
        <taxon>Flavobacteriaceae</taxon>
        <taxon>Flagellimonas</taxon>
    </lineage>
</organism>
<keyword evidence="1" id="KW-0472">Membrane</keyword>
<accession>A0A964TF04</accession>
<keyword evidence="3" id="KW-1185">Reference proteome</keyword>
<dbReference type="EMBL" id="JAAABI010000006">
    <property type="protein sequence ID" value="NAY93119.1"/>
    <property type="molecule type" value="Genomic_DNA"/>
</dbReference>
<feature type="transmembrane region" description="Helical" evidence="1">
    <location>
        <begin position="88"/>
        <end position="108"/>
    </location>
</feature>
<evidence type="ECO:0000313" key="2">
    <source>
        <dbReference type="EMBL" id="NAY93119.1"/>
    </source>
</evidence>
<feature type="transmembrane region" description="Helical" evidence="1">
    <location>
        <begin position="36"/>
        <end position="55"/>
    </location>
</feature>
<gene>
    <name evidence="2" type="ORF">GTQ34_14480</name>
</gene>
<evidence type="ECO:0000313" key="3">
    <source>
        <dbReference type="Proteomes" id="UP000667650"/>
    </source>
</evidence>
<evidence type="ECO:0000256" key="1">
    <source>
        <dbReference type="SAM" id="Phobius"/>
    </source>
</evidence>
<keyword evidence="1" id="KW-0812">Transmembrane</keyword>
<name>A0A964TF04_9FLAO</name>
<sequence>MSDFERKLKEIEVPSVDVSKHQQEFRMVLLNTKKTAITGGLLICLPFLFLVGLMFNNYTQIDIKMLTFVYDWIVEHDNRFGDTSILNWIIRMVFLLGPILAIIFNLLGIVHVRYENSKKEIILSIRVKWLNIFIILVCFVLLFLMLSYLTSQTGR</sequence>
<dbReference type="RefSeq" id="WP_166524529.1">
    <property type="nucleotide sequence ID" value="NZ_JAAABI010000006.1"/>
</dbReference>
<dbReference type="AlphaFoldDB" id="A0A964TF04"/>
<feature type="transmembrane region" description="Helical" evidence="1">
    <location>
        <begin position="129"/>
        <end position="149"/>
    </location>
</feature>
<dbReference type="Proteomes" id="UP000667650">
    <property type="component" value="Unassembled WGS sequence"/>
</dbReference>
<reference evidence="2" key="1">
    <citation type="submission" date="2020-01" db="EMBL/GenBank/DDBJ databases">
        <title>Muricauda ochracea sp. nov., isolated from a tidal flat of Garorim bay in Korea.</title>
        <authorList>
            <person name="Kim D."/>
            <person name="Yoo Y."/>
            <person name="Kim J.-J."/>
        </authorList>
    </citation>
    <scope>NUCLEOTIDE SEQUENCE</scope>
    <source>
        <strain evidence="2">JGD-17</strain>
    </source>
</reference>
<comment type="caution">
    <text evidence="2">The sequence shown here is derived from an EMBL/GenBank/DDBJ whole genome shotgun (WGS) entry which is preliminary data.</text>
</comment>
<proteinExistence type="predicted"/>
<keyword evidence="1" id="KW-1133">Transmembrane helix</keyword>
<protein>
    <submittedName>
        <fullName evidence="2">Uncharacterized protein</fullName>
    </submittedName>
</protein>